<keyword evidence="3" id="KW-1185">Reference proteome</keyword>
<reference evidence="2 3" key="1">
    <citation type="submission" date="2018-04" db="EMBL/GenBank/DDBJ databases">
        <authorList>
            <person name="Zhang X."/>
            <person name="Yuan J."/>
            <person name="Li F."/>
            <person name="Xiang J."/>
        </authorList>
    </citation>
    <scope>NUCLEOTIDE SEQUENCE [LARGE SCALE GENOMIC DNA]</scope>
    <source>
        <tissue evidence="2">Muscle</tissue>
    </source>
</reference>
<sequence length="694" mass="76608">MERGREEEMERRREGELTRGRGREGEGKKGRGERGRGKKRERGREGELTRGREEERRRGREEERENHVTRVLISDSRLADSNKTWQECWRKCSLIHITGGEVPIQAMRDTVLASLRTILQQEKRSSEKKWIVMVMAGFYNIMLGNCSAESVLKDLLALRGDVLKILPPGTVVVLGTVPGVYRKQLGGQKRAKMFNHVNDMITKKNQRFNRDVAVILSNHGKKRFSEVVESASEITKMVEDIHKCFLLCTQLVTHPATSASTKDSPAGAAPSGKGSSRASASVSEKTVPLPGSHAQPKETEETDKNNLSNASVLYEDSNVEVVYVPSQGGASTEKASFVLASDNRLRNVRLAWTSEFPLVHVLGKERPARDLQEGFATALTRLLVEENLSSVRRLVVLVSAGSYSIIKGCHDPDSILGELWDLRVAIERVLPPGAITVVSTLPCTSGKGLTKKAQARASEMFTQVNQLMTDYYRQQIPAQAVKVVSAFGTKRVSIVLTKAEVSKLTLPLETCFKYFSEPALCCFCLVKSSKLSTSYTKGSFCMACDRCLFALSAPELAVAKDGEQLQVPSQPEPEEHEGHEEEDLGWQKIFQMKACLKKKEPFTMVSLADALAGLLAVAYDKDLFALLKKVLKEEATGVGVLSSCTYNDIAFLGITGERAVNLNLNRHVPEDQGEVLVSAAVVIRDCLRALVSQG</sequence>
<feature type="region of interest" description="Disordered" evidence="1">
    <location>
        <begin position="256"/>
        <end position="309"/>
    </location>
</feature>
<dbReference type="EMBL" id="QCYY01002194">
    <property type="protein sequence ID" value="ROT72191.1"/>
    <property type="molecule type" value="Genomic_DNA"/>
</dbReference>
<feature type="compositionally biased region" description="Basic and acidic residues" evidence="1">
    <location>
        <begin position="295"/>
        <end position="304"/>
    </location>
</feature>
<feature type="compositionally biased region" description="Basic and acidic residues" evidence="1">
    <location>
        <begin position="1"/>
        <end position="35"/>
    </location>
</feature>
<feature type="compositionally biased region" description="Basic and acidic residues" evidence="1">
    <location>
        <begin position="42"/>
        <end position="66"/>
    </location>
</feature>
<dbReference type="OrthoDB" id="6366482at2759"/>
<dbReference type="AlphaFoldDB" id="A0A3R7M546"/>
<evidence type="ECO:0000313" key="3">
    <source>
        <dbReference type="Proteomes" id="UP000283509"/>
    </source>
</evidence>
<evidence type="ECO:0000313" key="2">
    <source>
        <dbReference type="EMBL" id="ROT72191.1"/>
    </source>
</evidence>
<organism evidence="2 3">
    <name type="scientific">Penaeus vannamei</name>
    <name type="common">Whiteleg shrimp</name>
    <name type="synonym">Litopenaeus vannamei</name>
    <dbReference type="NCBI Taxonomy" id="6689"/>
    <lineage>
        <taxon>Eukaryota</taxon>
        <taxon>Metazoa</taxon>
        <taxon>Ecdysozoa</taxon>
        <taxon>Arthropoda</taxon>
        <taxon>Crustacea</taxon>
        <taxon>Multicrustacea</taxon>
        <taxon>Malacostraca</taxon>
        <taxon>Eumalacostraca</taxon>
        <taxon>Eucarida</taxon>
        <taxon>Decapoda</taxon>
        <taxon>Dendrobranchiata</taxon>
        <taxon>Penaeoidea</taxon>
        <taxon>Penaeidae</taxon>
        <taxon>Penaeus</taxon>
    </lineage>
</organism>
<gene>
    <name evidence="2" type="ORF">C7M84_009434</name>
</gene>
<accession>A0A3R7M546</accession>
<feature type="region of interest" description="Disordered" evidence="1">
    <location>
        <begin position="1"/>
        <end position="66"/>
    </location>
</feature>
<protein>
    <submittedName>
        <fullName evidence="2">Uncharacterized protein</fullName>
    </submittedName>
</protein>
<proteinExistence type="predicted"/>
<reference evidence="2 3" key="2">
    <citation type="submission" date="2019-01" db="EMBL/GenBank/DDBJ databases">
        <title>The decoding of complex shrimp genome reveals the adaptation for benthos swimmer, frequently molting mechanism and breeding impact on genome.</title>
        <authorList>
            <person name="Sun Y."/>
            <person name="Gao Y."/>
            <person name="Yu Y."/>
        </authorList>
    </citation>
    <scope>NUCLEOTIDE SEQUENCE [LARGE SCALE GENOMIC DNA]</scope>
    <source>
        <tissue evidence="2">Muscle</tissue>
    </source>
</reference>
<comment type="caution">
    <text evidence="2">The sequence shown here is derived from an EMBL/GenBank/DDBJ whole genome shotgun (WGS) entry which is preliminary data.</text>
</comment>
<dbReference type="Proteomes" id="UP000283509">
    <property type="component" value="Unassembled WGS sequence"/>
</dbReference>
<name>A0A3R7M546_PENVA</name>
<evidence type="ECO:0000256" key="1">
    <source>
        <dbReference type="SAM" id="MobiDB-lite"/>
    </source>
</evidence>
<feature type="compositionally biased region" description="Polar residues" evidence="1">
    <location>
        <begin position="273"/>
        <end position="284"/>
    </location>
</feature>